<evidence type="ECO:0000313" key="1">
    <source>
        <dbReference type="EMBL" id="KIU01257.1"/>
    </source>
</evidence>
<comment type="caution">
    <text evidence="1">The sequence shown here is derived from an EMBL/GenBank/DDBJ whole genome shotgun (WGS) entry which is preliminary data.</text>
</comment>
<accession>A0AA40JPG9</accession>
<protein>
    <submittedName>
        <fullName evidence="1">Uncharacterized protein</fullName>
    </submittedName>
</protein>
<feature type="non-terminal residue" evidence="1">
    <location>
        <position position="175"/>
    </location>
</feature>
<name>A0AA40JPG9_STAAU</name>
<dbReference type="EMBL" id="JXIG01000506">
    <property type="protein sequence ID" value="KIU01257.1"/>
    <property type="molecule type" value="Genomic_DNA"/>
</dbReference>
<dbReference type="AlphaFoldDB" id="A0AA40JPG9"/>
<proteinExistence type="predicted"/>
<feature type="non-terminal residue" evidence="1">
    <location>
        <position position="1"/>
    </location>
</feature>
<reference evidence="1 2" key="1">
    <citation type="submission" date="2015-01" db="EMBL/GenBank/DDBJ databases">
        <title>Characterization of Swiss Staphylococcus aureus strains involved in food poisoning.</title>
        <authorList>
            <person name="Crovadore J."/>
            <person name="Chablais R."/>
            <person name="Tonacini J."/>
            <person name="Schnyder B."/>
            <person name="Lefort F."/>
        </authorList>
    </citation>
    <scope>NUCLEOTIDE SEQUENCE [LARGE SCALE GENOMIC DNA]</scope>
    <source>
        <strain evidence="1 2">SA-120</strain>
    </source>
</reference>
<evidence type="ECO:0000313" key="2">
    <source>
        <dbReference type="Proteomes" id="UP000032274"/>
    </source>
</evidence>
<dbReference type="Proteomes" id="UP000032274">
    <property type="component" value="Unassembled WGS sequence"/>
</dbReference>
<sequence length="175" mass="19149">ERPVLLAHMMARQRQDRLDRLAVGGGVAEGLHRIELGVLERLAAPGNQRDVAAHGIEQVIGRHLALPRDREQDLLALRVGRGDRDIAGAELRVEHLGDLAEPRIVEDVVRPLIGIADALQRSAVGRERRAGDVVAGDPEHLLAERHLVEVIFVERAIPLPVAQRIGLVRAGQDIV</sequence>
<organism evidence="1 2">
    <name type="scientific">Staphylococcus aureus</name>
    <dbReference type="NCBI Taxonomy" id="1280"/>
    <lineage>
        <taxon>Bacteria</taxon>
        <taxon>Bacillati</taxon>
        <taxon>Bacillota</taxon>
        <taxon>Bacilli</taxon>
        <taxon>Bacillales</taxon>
        <taxon>Staphylococcaceae</taxon>
        <taxon>Staphylococcus</taxon>
    </lineage>
</organism>
<gene>
    <name evidence="1" type="ORF">QU38_02370</name>
</gene>